<dbReference type="RefSeq" id="WP_229686596.1">
    <property type="nucleotide sequence ID" value="NZ_BMMK01000022.1"/>
</dbReference>
<evidence type="ECO:0008006" key="3">
    <source>
        <dbReference type="Google" id="ProtNLM"/>
    </source>
</evidence>
<reference evidence="1" key="2">
    <citation type="submission" date="2020-09" db="EMBL/GenBank/DDBJ databases">
        <authorList>
            <person name="Sun Q."/>
            <person name="Zhou Y."/>
        </authorList>
    </citation>
    <scope>NUCLEOTIDE SEQUENCE</scope>
    <source>
        <strain evidence="1">CGMCC 4.5737</strain>
    </source>
</reference>
<name>A0A8J3FW15_9PSEU</name>
<comment type="caution">
    <text evidence="1">The sequence shown here is derived from an EMBL/GenBank/DDBJ whole genome shotgun (WGS) entry which is preliminary data.</text>
</comment>
<dbReference type="EMBL" id="BMMK01000022">
    <property type="protein sequence ID" value="GGM68117.1"/>
    <property type="molecule type" value="Genomic_DNA"/>
</dbReference>
<proteinExistence type="predicted"/>
<dbReference type="Proteomes" id="UP000637578">
    <property type="component" value="Unassembled WGS sequence"/>
</dbReference>
<protein>
    <recommendedName>
        <fullName evidence="3">Cysteine dioxygenase</fullName>
    </recommendedName>
</protein>
<dbReference type="AlphaFoldDB" id="A0A8J3FW15"/>
<keyword evidence="2" id="KW-1185">Reference proteome</keyword>
<organism evidence="1 2">
    <name type="scientific">Longimycelium tulufanense</name>
    <dbReference type="NCBI Taxonomy" id="907463"/>
    <lineage>
        <taxon>Bacteria</taxon>
        <taxon>Bacillati</taxon>
        <taxon>Actinomycetota</taxon>
        <taxon>Actinomycetes</taxon>
        <taxon>Pseudonocardiales</taxon>
        <taxon>Pseudonocardiaceae</taxon>
        <taxon>Longimycelium</taxon>
    </lineage>
</organism>
<evidence type="ECO:0000313" key="2">
    <source>
        <dbReference type="Proteomes" id="UP000637578"/>
    </source>
</evidence>
<evidence type="ECO:0000313" key="1">
    <source>
        <dbReference type="EMBL" id="GGM68117.1"/>
    </source>
</evidence>
<gene>
    <name evidence="1" type="ORF">GCM10012275_43320</name>
</gene>
<dbReference type="SUPFAM" id="SSF51182">
    <property type="entry name" value="RmlC-like cupins"/>
    <property type="match status" value="1"/>
</dbReference>
<sequence length="231" mass="25966">MLFDTDLAEAATMLRTLDWTDLAAITHASTPLLAVLDARRDTLHDLVVHAIEDDHLSGLHEHYDILDKLVLHDDTSGWRLRLHVFAPGYFDRPHNHRWTYTSRILAGSYTHTLYGSDELLGDRETIDPAQLTPRMVRTETTGDTYTLQHTMIHAITAQPHTTSLIVRGPAVKDRFLVTDQVTGHSWWQYGAAHESPETAAAKRMTPQRARATLRRLREHGVLGPATEAASA</sequence>
<reference evidence="1" key="1">
    <citation type="journal article" date="2014" name="Int. J. Syst. Evol. Microbiol.">
        <title>Complete genome sequence of Corynebacterium casei LMG S-19264T (=DSM 44701T), isolated from a smear-ripened cheese.</title>
        <authorList>
            <consortium name="US DOE Joint Genome Institute (JGI-PGF)"/>
            <person name="Walter F."/>
            <person name="Albersmeier A."/>
            <person name="Kalinowski J."/>
            <person name="Ruckert C."/>
        </authorList>
    </citation>
    <scope>NUCLEOTIDE SEQUENCE</scope>
    <source>
        <strain evidence="1">CGMCC 4.5737</strain>
    </source>
</reference>
<dbReference type="InterPro" id="IPR011051">
    <property type="entry name" value="RmlC_Cupin_sf"/>
</dbReference>
<accession>A0A8J3FW15</accession>